<evidence type="ECO:0000256" key="4">
    <source>
        <dbReference type="ARBA" id="ARBA00022475"/>
    </source>
</evidence>
<dbReference type="GO" id="GO:0016491">
    <property type="term" value="F:oxidoreductase activity"/>
    <property type="evidence" value="ECO:0007669"/>
    <property type="project" value="UniProtKB-KW"/>
</dbReference>
<comment type="function">
    <text evidence="1 10">Part of cytochrome c oxidase, its function is unknown.</text>
</comment>
<sequence length="131" mass="14852">MKVEAWIFGGLMIFFAIVTPVYWFLSHELTGTVALILTFFLVMMICTYLGLVSRRLAARPEDRRDGEIAEGAGEYGFFPPQSKWPLFCAVSFALFVLGPVFGWWLSIIAVGTAFATLTGWIYQYYRGDYAH</sequence>
<dbReference type="Proteomes" id="UP000007947">
    <property type="component" value="Chromosome"/>
</dbReference>
<evidence type="ECO:0000256" key="11">
    <source>
        <dbReference type="SAM" id="Phobius"/>
    </source>
</evidence>
<dbReference type="EC" id="7.1.1.9" evidence="10"/>
<dbReference type="HOGENOM" id="CLU_145919_0_0_11"/>
<dbReference type="eggNOG" id="ENOG5032TTI">
    <property type="taxonomic scope" value="Bacteria"/>
</dbReference>
<evidence type="ECO:0000313" key="12">
    <source>
        <dbReference type="EMBL" id="BAK37216.1"/>
    </source>
</evidence>
<evidence type="ECO:0000256" key="9">
    <source>
        <dbReference type="ARBA" id="ARBA00047816"/>
    </source>
</evidence>
<accession>F5XS03</accession>
<evidence type="ECO:0000256" key="5">
    <source>
        <dbReference type="ARBA" id="ARBA00022692"/>
    </source>
</evidence>
<dbReference type="Pfam" id="PF12270">
    <property type="entry name" value="Cyt_c_ox_IV"/>
    <property type="match status" value="1"/>
</dbReference>
<reference evidence="12 13" key="1">
    <citation type="submission" date="2011-05" db="EMBL/GenBank/DDBJ databases">
        <title>Whole genome sequence of Microlunatus phosphovorus NM-1.</title>
        <authorList>
            <person name="Hosoyama A."/>
            <person name="Sasaki K."/>
            <person name="Harada T."/>
            <person name="Igarashi R."/>
            <person name="Kawakoshi A."/>
            <person name="Sasagawa M."/>
            <person name="Fukada J."/>
            <person name="Nakamura S."/>
            <person name="Katano Y."/>
            <person name="Hanada S."/>
            <person name="Kamagata Y."/>
            <person name="Nakamura N."/>
            <person name="Yamazaki S."/>
            <person name="Fujita N."/>
        </authorList>
    </citation>
    <scope>NUCLEOTIDE SEQUENCE [LARGE SCALE GENOMIC DNA]</scope>
    <source>
        <strain evidence="13">ATCC 700054 / DSM 10555 / JCM 9379 / NBRC 101784 / NCIMB 13414 / VKM Ac-1990 / NM-1</strain>
    </source>
</reference>
<keyword evidence="5 11" id="KW-0812">Transmembrane</keyword>
<dbReference type="KEGG" id="mph:MLP_42020"/>
<keyword evidence="6 10" id="KW-1278">Translocase</keyword>
<evidence type="ECO:0000256" key="8">
    <source>
        <dbReference type="ARBA" id="ARBA00023136"/>
    </source>
</evidence>
<comment type="similarity">
    <text evidence="3 10">Belongs to the cytochrome c oxidase bacterial subunit CtaF family.</text>
</comment>
<feature type="transmembrane region" description="Helical" evidence="11">
    <location>
        <begin position="107"/>
        <end position="125"/>
    </location>
</feature>
<name>F5XS03_MICPN</name>
<organism evidence="12 13">
    <name type="scientific">Microlunatus phosphovorus (strain ATCC 700054 / DSM 10555 / JCM 9379 / NBRC 101784 / NCIMB 13414 / VKM Ac-1990 / NM-1)</name>
    <dbReference type="NCBI Taxonomy" id="1032480"/>
    <lineage>
        <taxon>Bacteria</taxon>
        <taxon>Bacillati</taxon>
        <taxon>Actinomycetota</taxon>
        <taxon>Actinomycetes</taxon>
        <taxon>Propionibacteriales</taxon>
        <taxon>Propionibacteriaceae</taxon>
        <taxon>Microlunatus</taxon>
    </lineage>
</organism>
<keyword evidence="7 11" id="KW-1133">Transmembrane helix</keyword>
<evidence type="ECO:0000256" key="7">
    <source>
        <dbReference type="ARBA" id="ARBA00022989"/>
    </source>
</evidence>
<keyword evidence="12" id="KW-0560">Oxidoreductase</keyword>
<dbReference type="PIRSF" id="PIRSF017385">
    <property type="entry name" value="CtaF"/>
    <property type="match status" value="1"/>
</dbReference>
<comment type="subunit">
    <text evidence="10">Associates with subunits I, II and III to form cytochrome c oxidase.</text>
</comment>
<proteinExistence type="inferred from homology"/>
<dbReference type="InterPro" id="IPR021050">
    <property type="entry name" value="Cyt_c_oxidase_su4_actinobac"/>
</dbReference>
<dbReference type="GO" id="GO:0005886">
    <property type="term" value="C:plasma membrane"/>
    <property type="evidence" value="ECO:0007669"/>
    <property type="project" value="UniProtKB-SubCell"/>
</dbReference>
<dbReference type="OrthoDB" id="5244617at2"/>
<feature type="transmembrane region" description="Helical" evidence="11">
    <location>
        <begin position="31"/>
        <end position="51"/>
    </location>
</feature>
<evidence type="ECO:0000256" key="1">
    <source>
        <dbReference type="ARBA" id="ARBA00002536"/>
    </source>
</evidence>
<keyword evidence="8 10" id="KW-0472">Membrane</keyword>
<evidence type="ECO:0000256" key="6">
    <source>
        <dbReference type="ARBA" id="ARBA00022967"/>
    </source>
</evidence>
<dbReference type="STRING" id="1032480.MLP_42020"/>
<evidence type="ECO:0000256" key="10">
    <source>
        <dbReference type="PIRNR" id="PIRNR017385"/>
    </source>
</evidence>
<comment type="subcellular location">
    <subcellularLocation>
        <location evidence="2">Cell membrane</location>
        <topology evidence="2">Multi-pass membrane protein</topology>
    </subcellularLocation>
</comment>
<evidence type="ECO:0000256" key="2">
    <source>
        <dbReference type="ARBA" id="ARBA00004651"/>
    </source>
</evidence>
<feature type="transmembrane region" description="Helical" evidence="11">
    <location>
        <begin position="5"/>
        <end position="25"/>
    </location>
</feature>
<dbReference type="GO" id="GO:0022900">
    <property type="term" value="P:electron transport chain"/>
    <property type="evidence" value="ECO:0007669"/>
    <property type="project" value="InterPro"/>
</dbReference>
<gene>
    <name evidence="12" type="primary">ctaF</name>
    <name evidence="12" type="ordered locus">MLP_42020</name>
</gene>
<dbReference type="RefSeq" id="WP_013865052.1">
    <property type="nucleotide sequence ID" value="NC_015635.1"/>
</dbReference>
<comment type="catalytic activity">
    <reaction evidence="9 10">
        <text>4 Fe(II)-[cytochrome c] + O2 + 8 H(+)(in) = 4 Fe(III)-[cytochrome c] + 2 H2O + 4 H(+)(out)</text>
        <dbReference type="Rhea" id="RHEA:11436"/>
        <dbReference type="Rhea" id="RHEA-COMP:10350"/>
        <dbReference type="Rhea" id="RHEA-COMP:14399"/>
        <dbReference type="ChEBI" id="CHEBI:15377"/>
        <dbReference type="ChEBI" id="CHEBI:15378"/>
        <dbReference type="ChEBI" id="CHEBI:15379"/>
        <dbReference type="ChEBI" id="CHEBI:29033"/>
        <dbReference type="ChEBI" id="CHEBI:29034"/>
        <dbReference type="EC" id="7.1.1.9"/>
    </reaction>
</comment>
<dbReference type="EMBL" id="AP012204">
    <property type="protein sequence ID" value="BAK37216.1"/>
    <property type="molecule type" value="Genomic_DNA"/>
</dbReference>
<keyword evidence="4 10" id="KW-1003">Cell membrane</keyword>
<evidence type="ECO:0000313" key="13">
    <source>
        <dbReference type="Proteomes" id="UP000007947"/>
    </source>
</evidence>
<dbReference type="GO" id="GO:0004129">
    <property type="term" value="F:cytochrome-c oxidase activity"/>
    <property type="evidence" value="ECO:0007669"/>
    <property type="project" value="UniProtKB-EC"/>
</dbReference>
<keyword evidence="13" id="KW-1185">Reference proteome</keyword>
<evidence type="ECO:0000256" key="3">
    <source>
        <dbReference type="ARBA" id="ARBA00006870"/>
    </source>
</evidence>
<protein>
    <recommendedName>
        <fullName evidence="10">Cytochrome c oxidase polypeptide 4</fullName>
        <ecNumber evidence="10">7.1.1.9</ecNumber>
    </recommendedName>
    <alternativeName>
        <fullName evidence="10">Cytochrome aa3 subunit 4</fullName>
    </alternativeName>
    <alternativeName>
        <fullName evidence="10">Cytochrome c oxidase polypeptide IV</fullName>
    </alternativeName>
</protein>
<dbReference type="AlphaFoldDB" id="F5XS03"/>